<dbReference type="EMBL" id="AP014965">
    <property type="protein sequence ID" value="BAT08384.1"/>
    <property type="molecule type" value="Genomic_DNA"/>
</dbReference>
<dbReference type="Gramene" id="Os09t0451133-00">
    <property type="protein sequence ID" value="Os09t0451133-00"/>
    <property type="gene ID" value="Os09g0451133"/>
</dbReference>
<keyword evidence="2" id="KW-1185">Reference proteome</keyword>
<protein>
    <submittedName>
        <fullName evidence="1">Os09g0451133 protein</fullName>
    </submittedName>
</protein>
<name>A0A0P0XNU9_ORYSJ</name>
<gene>
    <name evidence="1" type="ordered locus">Os09g0451133</name>
    <name evidence="1" type="ORF">OSNPB_090451133</name>
</gene>
<proteinExistence type="predicted"/>
<accession>A0A0P0XNU9</accession>
<dbReference type="PaxDb" id="39947-A0A0P0XNU9"/>
<dbReference type="eggNOG" id="ENOG502R6Z3">
    <property type="taxonomic scope" value="Eukaryota"/>
</dbReference>
<evidence type="ECO:0000313" key="2">
    <source>
        <dbReference type="Proteomes" id="UP000059680"/>
    </source>
</evidence>
<organism evidence="1 2">
    <name type="scientific">Oryza sativa subsp. japonica</name>
    <name type="common">Rice</name>
    <dbReference type="NCBI Taxonomy" id="39947"/>
    <lineage>
        <taxon>Eukaryota</taxon>
        <taxon>Viridiplantae</taxon>
        <taxon>Streptophyta</taxon>
        <taxon>Embryophyta</taxon>
        <taxon>Tracheophyta</taxon>
        <taxon>Spermatophyta</taxon>
        <taxon>Magnoliopsida</taxon>
        <taxon>Liliopsida</taxon>
        <taxon>Poales</taxon>
        <taxon>Poaceae</taxon>
        <taxon>BOP clade</taxon>
        <taxon>Oryzoideae</taxon>
        <taxon>Oryzeae</taxon>
        <taxon>Oryzinae</taxon>
        <taxon>Oryza</taxon>
        <taxon>Oryza sativa</taxon>
    </lineage>
</organism>
<evidence type="ECO:0000313" key="1">
    <source>
        <dbReference type="EMBL" id="BAT08384.1"/>
    </source>
</evidence>
<reference evidence="1 2" key="3">
    <citation type="journal article" date="2013" name="Rice">
        <title>Improvement of the Oryza sativa Nipponbare reference genome using next generation sequence and optical map data.</title>
        <authorList>
            <person name="Kawahara Y."/>
            <person name="de la Bastide M."/>
            <person name="Hamilton J.P."/>
            <person name="Kanamori H."/>
            <person name="McCombie W.R."/>
            <person name="Ouyang S."/>
            <person name="Schwartz D.C."/>
            <person name="Tanaka T."/>
            <person name="Wu J."/>
            <person name="Zhou S."/>
            <person name="Childs K.L."/>
            <person name="Davidson R.M."/>
            <person name="Lin H."/>
            <person name="Quesada-Ocampo L."/>
            <person name="Vaillancourt B."/>
            <person name="Sakai H."/>
            <person name="Lee S.S."/>
            <person name="Kim J."/>
            <person name="Numa H."/>
            <person name="Itoh T."/>
            <person name="Buell C.R."/>
            <person name="Matsumoto T."/>
        </authorList>
    </citation>
    <scope>NUCLEOTIDE SEQUENCE [LARGE SCALE GENOMIC DNA]</scope>
    <source>
        <strain evidence="2">cv. Nipponbare</strain>
    </source>
</reference>
<dbReference type="Proteomes" id="UP000059680">
    <property type="component" value="Chromosome 9"/>
</dbReference>
<dbReference type="AlphaFoldDB" id="A0A0P0XNU9"/>
<reference evidence="2" key="1">
    <citation type="journal article" date="2005" name="Nature">
        <title>The map-based sequence of the rice genome.</title>
        <authorList>
            <consortium name="International rice genome sequencing project (IRGSP)"/>
            <person name="Matsumoto T."/>
            <person name="Wu J."/>
            <person name="Kanamori H."/>
            <person name="Katayose Y."/>
            <person name="Fujisawa M."/>
            <person name="Namiki N."/>
            <person name="Mizuno H."/>
            <person name="Yamamoto K."/>
            <person name="Antonio B.A."/>
            <person name="Baba T."/>
            <person name="Sakata K."/>
            <person name="Nagamura Y."/>
            <person name="Aoki H."/>
            <person name="Arikawa K."/>
            <person name="Arita K."/>
            <person name="Bito T."/>
            <person name="Chiden Y."/>
            <person name="Fujitsuka N."/>
            <person name="Fukunaka R."/>
            <person name="Hamada M."/>
            <person name="Harada C."/>
            <person name="Hayashi A."/>
            <person name="Hijishita S."/>
            <person name="Honda M."/>
            <person name="Hosokawa S."/>
            <person name="Ichikawa Y."/>
            <person name="Idonuma A."/>
            <person name="Iijima M."/>
            <person name="Ikeda M."/>
            <person name="Ikeno M."/>
            <person name="Ito K."/>
            <person name="Ito S."/>
            <person name="Ito T."/>
            <person name="Ito Y."/>
            <person name="Ito Y."/>
            <person name="Iwabuchi A."/>
            <person name="Kamiya K."/>
            <person name="Karasawa W."/>
            <person name="Kurita K."/>
            <person name="Katagiri S."/>
            <person name="Kikuta A."/>
            <person name="Kobayashi H."/>
            <person name="Kobayashi N."/>
            <person name="Machita K."/>
            <person name="Maehara T."/>
            <person name="Masukawa M."/>
            <person name="Mizubayashi T."/>
            <person name="Mukai Y."/>
            <person name="Nagasaki H."/>
            <person name="Nagata Y."/>
            <person name="Naito S."/>
            <person name="Nakashima M."/>
            <person name="Nakama Y."/>
            <person name="Nakamichi Y."/>
            <person name="Nakamura M."/>
            <person name="Meguro A."/>
            <person name="Negishi M."/>
            <person name="Ohta I."/>
            <person name="Ohta T."/>
            <person name="Okamoto M."/>
            <person name="Ono N."/>
            <person name="Saji S."/>
            <person name="Sakaguchi M."/>
            <person name="Sakai K."/>
            <person name="Shibata M."/>
            <person name="Shimokawa T."/>
            <person name="Song J."/>
            <person name="Takazaki Y."/>
            <person name="Terasawa K."/>
            <person name="Tsugane M."/>
            <person name="Tsuji K."/>
            <person name="Ueda S."/>
            <person name="Waki K."/>
            <person name="Yamagata H."/>
            <person name="Yamamoto M."/>
            <person name="Yamamoto S."/>
            <person name="Yamane H."/>
            <person name="Yoshiki S."/>
            <person name="Yoshihara R."/>
            <person name="Yukawa K."/>
            <person name="Zhong H."/>
            <person name="Yano M."/>
            <person name="Yuan Q."/>
            <person name="Ouyang S."/>
            <person name="Liu J."/>
            <person name="Jones K.M."/>
            <person name="Gansberger K."/>
            <person name="Moffat K."/>
            <person name="Hill J."/>
            <person name="Bera J."/>
            <person name="Fadrosh D."/>
            <person name="Jin S."/>
            <person name="Johri S."/>
            <person name="Kim M."/>
            <person name="Overton L."/>
            <person name="Reardon M."/>
            <person name="Tsitrin T."/>
            <person name="Vuong H."/>
            <person name="Weaver B."/>
            <person name="Ciecko A."/>
            <person name="Tallon L."/>
            <person name="Jackson J."/>
            <person name="Pai G."/>
            <person name="Aken S.V."/>
            <person name="Utterback T."/>
            <person name="Reidmuller S."/>
            <person name="Feldblyum T."/>
            <person name="Hsiao J."/>
            <person name="Zismann V."/>
            <person name="Iobst S."/>
            <person name="de Vazeille A.R."/>
            <person name="Buell C.R."/>
            <person name="Ying K."/>
            <person name="Li Y."/>
            <person name="Lu T."/>
            <person name="Huang Y."/>
            <person name="Zhao Q."/>
            <person name="Feng Q."/>
            <person name="Zhang L."/>
            <person name="Zhu J."/>
            <person name="Weng Q."/>
            <person name="Mu J."/>
            <person name="Lu Y."/>
            <person name="Fan D."/>
            <person name="Liu Y."/>
            <person name="Guan J."/>
            <person name="Zhang Y."/>
            <person name="Yu S."/>
            <person name="Liu X."/>
            <person name="Zhang Y."/>
            <person name="Hong G."/>
            <person name="Han B."/>
            <person name="Choisne N."/>
            <person name="Demange N."/>
            <person name="Orjeda G."/>
            <person name="Samain S."/>
            <person name="Cattolico L."/>
            <person name="Pelletier E."/>
            <person name="Couloux A."/>
            <person name="Segurens B."/>
            <person name="Wincker P."/>
            <person name="D'Hont A."/>
            <person name="Scarpelli C."/>
            <person name="Weissenbach J."/>
            <person name="Salanoubat M."/>
            <person name="Quetier F."/>
            <person name="Yu Y."/>
            <person name="Kim H.R."/>
            <person name="Rambo T."/>
            <person name="Currie J."/>
            <person name="Collura K."/>
            <person name="Luo M."/>
            <person name="Yang T."/>
            <person name="Ammiraju J.S.S."/>
            <person name="Engler F."/>
            <person name="Soderlund C."/>
            <person name="Wing R.A."/>
            <person name="Palmer L.E."/>
            <person name="de la Bastide M."/>
            <person name="Spiegel L."/>
            <person name="Nascimento L."/>
            <person name="Zutavern T."/>
            <person name="O'Shaughnessy A."/>
            <person name="Dike S."/>
            <person name="Dedhia N."/>
            <person name="Preston R."/>
            <person name="Balija V."/>
            <person name="McCombie W.R."/>
            <person name="Chow T."/>
            <person name="Chen H."/>
            <person name="Chung M."/>
            <person name="Chen C."/>
            <person name="Shaw J."/>
            <person name="Wu H."/>
            <person name="Hsiao K."/>
            <person name="Chao Y."/>
            <person name="Chu M."/>
            <person name="Cheng C."/>
            <person name="Hour A."/>
            <person name="Lee P."/>
            <person name="Lin S."/>
            <person name="Lin Y."/>
            <person name="Liou J."/>
            <person name="Liu S."/>
            <person name="Hsing Y."/>
            <person name="Raghuvanshi S."/>
            <person name="Mohanty A."/>
            <person name="Bharti A.K."/>
            <person name="Gaur A."/>
            <person name="Gupta V."/>
            <person name="Kumar D."/>
            <person name="Ravi V."/>
            <person name="Vij S."/>
            <person name="Kapur A."/>
            <person name="Khurana P."/>
            <person name="Khurana P."/>
            <person name="Khurana J.P."/>
            <person name="Tyagi A.K."/>
            <person name="Gaikwad K."/>
            <person name="Singh A."/>
            <person name="Dalal V."/>
            <person name="Srivastava S."/>
            <person name="Dixit A."/>
            <person name="Pal A.K."/>
            <person name="Ghazi I.A."/>
            <person name="Yadav M."/>
            <person name="Pandit A."/>
            <person name="Bhargava A."/>
            <person name="Sureshbabu K."/>
            <person name="Batra K."/>
            <person name="Sharma T.R."/>
            <person name="Mohapatra T."/>
            <person name="Singh N.K."/>
            <person name="Messing J."/>
            <person name="Nelson A.B."/>
            <person name="Fuks G."/>
            <person name="Kavchok S."/>
            <person name="Keizer G."/>
            <person name="Linton E."/>
            <person name="Llaca V."/>
            <person name="Song R."/>
            <person name="Tanyolac B."/>
            <person name="Young S."/>
            <person name="Ho-Il K."/>
            <person name="Hahn J.H."/>
            <person name="Sangsakoo G."/>
            <person name="Vanavichit A."/>
            <person name="de Mattos Luiz.A.T."/>
            <person name="Zimmer P.D."/>
            <person name="Malone G."/>
            <person name="Dellagostin O."/>
            <person name="de Oliveira A.C."/>
            <person name="Bevan M."/>
            <person name="Bancroft I."/>
            <person name="Minx P."/>
            <person name="Cordum H."/>
            <person name="Wilson R."/>
            <person name="Cheng Z."/>
            <person name="Jin W."/>
            <person name="Jiang J."/>
            <person name="Leong S.A."/>
            <person name="Iwama H."/>
            <person name="Gojobori T."/>
            <person name="Itoh T."/>
            <person name="Niimura Y."/>
            <person name="Fujii Y."/>
            <person name="Habara T."/>
            <person name="Sakai H."/>
            <person name="Sato Y."/>
            <person name="Wilson G."/>
            <person name="Kumar K."/>
            <person name="McCouch S."/>
            <person name="Juretic N."/>
            <person name="Hoen D."/>
            <person name="Wright S."/>
            <person name="Bruskiewich R."/>
            <person name="Bureau T."/>
            <person name="Miyao A."/>
            <person name="Hirochika H."/>
            <person name="Nishikawa T."/>
            <person name="Kadowaki K."/>
            <person name="Sugiura M."/>
            <person name="Burr B."/>
            <person name="Sasaki T."/>
        </authorList>
    </citation>
    <scope>NUCLEOTIDE SEQUENCE [LARGE SCALE GENOMIC DNA]</scope>
    <source>
        <strain evidence="2">cv. Nipponbare</strain>
    </source>
</reference>
<reference evidence="1 2" key="2">
    <citation type="journal article" date="2013" name="Plant Cell Physiol.">
        <title>Rice Annotation Project Database (RAP-DB): an integrative and interactive database for rice genomics.</title>
        <authorList>
            <person name="Sakai H."/>
            <person name="Lee S.S."/>
            <person name="Tanaka T."/>
            <person name="Numa H."/>
            <person name="Kim J."/>
            <person name="Kawahara Y."/>
            <person name="Wakimoto H."/>
            <person name="Yang C.C."/>
            <person name="Iwamoto M."/>
            <person name="Abe T."/>
            <person name="Yamada Y."/>
            <person name="Muto A."/>
            <person name="Inokuchi H."/>
            <person name="Ikemura T."/>
            <person name="Matsumoto T."/>
            <person name="Sasaki T."/>
            <person name="Itoh T."/>
        </authorList>
    </citation>
    <scope>NUCLEOTIDE SEQUENCE [LARGE SCALE GENOMIC DNA]</scope>
    <source>
        <strain evidence="2">cv. Nipponbare</strain>
    </source>
</reference>
<dbReference type="InParanoid" id="A0A0P0XNU9"/>
<sequence>SSDGNAVGGLVLHGLERLEPGLLGLELVAHVQLHVVLEHELGIRLAGLLLLHQRRRRGDDGVAARVVEGRDGHPVAVDLRHHPVHHALVPAVGDHLQLVAEVDDDGVAHGRHVHPLAVLEQLEATDAVVLEEQDDAAGVGVGAEALDEVGARARRVAADLGAEGGCARGATEGLGEVALLEAEVLAEQVQ</sequence>
<feature type="non-terminal residue" evidence="1">
    <location>
        <position position="1"/>
    </location>
</feature>